<comment type="caution">
    <text evidence="4">The sequence shown here is derived from an EMBL/GenBank/DDBJ whole genome shotgun (WGS) entry which is preliminary data.</text>
</comment>
<dbReference type="EMBL" id="JBFDAA010000007">
    <property type="protein sequence ID" value="KAL1130460.1"/>
    <property type="molecule type" value="Genomic_DNA"/>
</dbReference>
<keyword evidence="5" id="KW-1185">Reference proteome</keyword>
<dbReference type="InterPro" id="IPR051333">
    <property type="entry name" value="CLIP_Serine_Protease"/>
</dbReference>
<dbReference type="PANTHER" id="PTHR24260:SF136">
    <property type="entry name" value="GH08193P-RELATED"/>
    <property type="match status" value="1"/>
</dbReference>
<proteinExistence type="predicted"/>
<feature type="domain" description="Peptidase S1" evidence="3">
    <location>
        <begin position="1"/>
        <end position="247"/>
    </location>
</feature>
<gene>
    <name evidence="4" type="ORF">AAG570_011708</name>
</gene>
<dbReference type="InterPro" id="IPR033116">
    <property type="entry name" value="TRYPSIN_SER"/>
</dbReference>
<dbReference type="AlphaFoldDB" id="A0ABD0YGP9"/>
<protein>
    <recommendedName>
        <fullName evidence="3">Peptidase S1 domain-containing protein</fullName>
    </recommendedName>
</protein>
<dbReference type="Pfam" id="PF00089">
    <property type="entry name" value="Trypsin"/>
    <property type="match status" value="1"/>
</dbReference>
<evidence type="ECO:0000313" key="4">
    <source>
        <dbReference type="EMBL" id="KAL1130460.1"/>
    </source>
</evidence>
<dbReference type="Gene3D" id="2.40.10.10">
    <property type="entry name" value="Trypsin-like serine proteases"/>
    <property type="match status" value="1"/>
</dbReference>
<evidence type="ECO:0000256" key="2">
    <source>
        <dbReference type="RuleBase" id="RU363034"/>
    </source>
</evidence>
<dbReference type="InterPro" id="IPR043504">
    <property type="entry name" value="Peptidase_S1_PA_chymotrypsin"/>
</dbReference>
<dbReference type="SUPFAM" id="SSF50494">
    <property type="entry name" value="Trypsin-like serine proteases"/>
    <property type="match status" value="1"/>
</dbReference>
<sequence>MFDKNRKSKAVLGQIPYQAMLKKNRKFICGGTLVSVRHVLTAAHCFGGRHRSDNYTVVLGTILLNHDADPGAIPMDILPDDIFVYPKYDNYTITHDVAVIKLPSLVMPSGRLHQRVYPARLPDYRHRNPYFFRFLTGRVSGWGEVDDDTHSQPAVLMYGRVMVITQMTCRQLIGKHYLLDTKQICTEPAPDDSCYGDSGGPLTVHYNGEDLLIGIVSLSTEVRCASGVPTMYAYVPGYIPWINFVIAM</sequence>
<accession>A0ABD0YGP9</accession>
<dbReference type="FunFam" id="2.40.10.10:FF:000068">
    <property type="entry name" value="transmembrane protease serine 2"/>
    <property type="match status" value="1"/>
</dbReference>
<name>A0ABD0YGP9_9HEMI</name>
<dbReference type="InterPro" id="IPR001314">
    <property type="entry name" value="Peptidase_S1A"/>
</dbReference>
<keyword evidence="2" id="KW-0720">Serine protease</keyword>
<dbReference type="Proteomes" id="UP001558652">
    <property type="component" value="Unassembled WGS sequence"/>
</dbReference>
<dbReference type="PROSITE" id="PS50240">
    <property type="entry name" value="TRYPSIN_DOM"/>
    <property type="match status" value="1"/>
</dbReference>
<dbReference type="InterPro" id="IPR018114">
    <property type="entry name" value="TRYPSIN_HIS"/>
</dbReference>
<dbReference type="PROSITE" id="PS00135">
    <property type="entry name" value="TRYPSIN_SER"/>
    <property type="match status" value="1"/>
</dbReference>
<dbReference type="SMART" id="SM00020">
    <property type="entry name" value="Tryp_SPc"/>
    <property type="match status" value="1"/>
</dbReference>
<organism evidence="4 5">
    <name type="scientific">Ranatra chinensis</name>
    <dbReference type="NCBI Taxonomy" id="642074"/>
    <lineage>
        <taxon>Eukaryota</taxon>
        <taxon>Metazoa</taxon>
        <taxon>Ecdysozoa</taxon>
        <taxon>Arthropoda</taxon>
        <taxon>Hexapoda</taxon>
        <taxon>Insecta</taxon>
        <taxon>Pterygota</taxon>
        <taxon>Neoptera</taxon>
        <taxon>Paraneoptera</taxon>
        <taxon>Hemiptera</taxon>
        <taxon>Heteroptera</taxon>
        <taxon>Panheteroptera</taxon>
        <taxon>Nepomorpha</taxon>
        <taxon>Nepidae</taxon>
        <taxon>Ranatrinae</taxon>
        <taxon>Ranatra</taxon>
    </lineage>
</organism>
<keyword evidence="1" id="KW-1015">Disulfide bond</keyword>
<dbReference type="InterPro" id="IPR009003">
    <property type="entry name" value="Peptidase_S1_PA"/>
</dbReference>
<reference evidence="4 5" key="1">
    <citation type="submission" date="2024-07" db="EMBL/GenBank/DDBJ databases">
        <title>Chromosome-level genome assembly of the water stick insect Ranatra chinensis (Heteroptera: Nepidae).</title>
        <authorList>
            <person name="Liu X."/>
        </authorList>
    </citation>
    <scope>NUCLEOTIDE SEQUENCE [LARGE SCALE GENOMIC DNA]</scope>
    <source>
        <strain evidence="4">Cailab_2021Rc</strain>
        <tissue evidence="4">Muscle</tissue>
    </source>
</reference>
<dbReference type="GO" id="GO:0006508">
    <property type="term" value="P:proteolysis"/>
    <property type="evidence" value="ECO:0007669"/>
    <property type="project" value="UniProtKB-KW"/>
</dbReference>
<keyword evidence="2" id="KW-0378">Hydrolase</keyword>
<dbReference type="InterPro" id="IPR001254">
    <property type="entry name" value="Trypsin_dom"/>
</dbReference>
<dbReference type="PANTHER" id="PTHR24260">
    <property type="match status" value="1"/>
</dbReference>
<dbReference type="PROSITE" id="PS00134">
    <property type="entry name" value="TRYPSIN_HIS"/>
    <property type="match status" value="1"/>
</dbReference>
<dbReference type="PRINTS" id="PR00722">
    <property type="entry name" value="CHYMOTRYPSIN"/>
</dbReference>
<evidence type="ECO:0000256" key="1">
    <source>
        <dbReference type="ARBA" id="ARBA00023157"/>
    </source>
</evidence>
<evidence type="ECO:0000259" key="3">
    <source>
        <dbReference type="PROSITE" id="PS50240"/>
    </source>
</evidence>
<dbReference type="GO" id="GO:0008236">
    <property type="term" value="F:serine-type peptidase activity"/>
    <property type="evidence" value="ECO:0007669"/>
    <property type="project" value="UniProtKB-KW"/>
</dbReference>
<dbReference type="CDD" id="cd00190">
    <property type="entry name" value="Tryp_SPc"/>
    <property type="match status" value="1"/>
</dbReference>
<keyword evidence="2" id="KW-0645">Protease</keyword>
<evidence type="ECO:0000313" key="5">
    <source>
        <dbReference type="Proteomes" id="UP001558652"/>
    </source>
</evidence>